<name>A0A2H0B067_9BACT</name>
<evidence type="ECO:0000313" key="1">
    <source>
        <dbReference type="EMBL" id="PIP51043.1"/>
    </source>
</evidence>
<dbReference type="AlphaFoldDB" id="A0A2H0B067"/>
<dbReference type="EMBL" id="PCSO01000028">
    <property type="protein sequence ID" value="PIP51043.1"/>
    <property type="molecule type" value="Genomic_DNA"/>
</dbReference>
<reference evidence="1 2" key="1">
    <citation type="submission" date="2017-09" db="EMBL/GenBank/DDBJ databases">
        <title>Depth-based differentiation of microbial function through sediment-hosted aquifers and enrichment of novel symbionts in the deep terrestrial subsurface.</title>
        <authorList>
            <person name="Probst A.J."/>
            <person name="Ladd B."/>
            <person name="Jarett J.K."/>
            <person name="Geller-Mcgrath D.E."/>
            <person name="Sieber C.M."/>
            <person name="Emerson J.B."/>
            <person name="Anantharaman K."/>
            <person name="Thomas B.C."/>
            <person name="Malmstrom R."/>
            <person name="Stieglmeier M."/>
            <person name="Klingl A."/>
            <person name="Woyke T."/>
            <person name="Ryan C.M."/>
            <person name="Banfield J.F."/>
        </authorList>
    </citation>
    <scope>NUCLEOTIDE SEQUENCE [LARGE SCALE GENOMIC DNA]</scope>
    <source>
        <strain evidence="1">CG23_combo_of_CG06-09_8_20_14_all_41_73</strain>
    </source>
</reference>
<proteinExistence type="predicted"/>
<dbReference type="Proteomes" id="UP000230671">
    <property type="component" value="Unassembled WGS sequence"/>
</dbReference>
<organism evidence="1 2">
    <name type="scientific">Candidatus Berkelbacteria bacterium CG23_combo_of_CG06-09_8_20_14_all_41_73</name>
    <dbReference type="NCBI Taxonomy" id="1974519"/>
    <lineage>
        <taxon>Bacteria</taxon>
        <taxon>Candidatus Berkelbacteria</taxon>
    </lineage>
</organism>
<sequence length="79" mass="8617">MTASHRIMGVNDEGYYAPVGLVMISDDGQVSFSEETPPEVVEEINEGLPLPAPFMGKGLRQWVSWLLSRPTITVGPCDP</sequence>
<protein>
    <submittedName>
        <fullName evidence="1">Uncharacterized protein</fullName>
    </submittedName>
</protein>
<comment type="caution">
    <text evidence="1">The sequence shown here is derived from an EMBL/GenBank/DDBJ whole genome shotgun (WGS) entry which is preliminary data.</text>
</comment>
<evidence type="ECO:0000313" key="2">
    <source>
        <dbReference type="Proteomes" id="UP000230671"/>
    </source>
</evidence>
<gene>
    <name evidence="1" type="ORF">COX11_00715</name>
</gene>
<accession>A0A2H0B067</accession>